<keyword evidence="3" id="KW-1185">Reference proteome</keyword>
<dbReference type="Gramene" id="TKW20786">
    <property type="protein sequence ID" value="TKW20786"/>
    <property type="gene ID" value="SEVIR_4G111800v2"/>
</dbReference>
<accession>A0A4V6D861</accession>
<dbReference type="Proteomes" id="UP000298652">
    <property type="component" value="Chromosome 4"/>
</dbReference>
<protein>
    <submittedName>
        <fullName evidence="2">Uncharacterized protein</fullName>
    </submittedName>
</protein>
<feature type="region of interest" description="Disordered" evidence="1">
    <location>
        <begin position="140"/>
        <end position="165"/>
    </location>
</feature>
<evidence type="ECO:0000313" key="3">
    <source>
        <dbReference type="Proteomes" id="UP000298652"/>
    </source>
</evidence>
<name>A0A4V6D861_SETVI</name>
<dbReference type="EMBL" id="CM016555">
    <property type="protein sequence ID" value="TKW20786.1"/>
    <property type="molecule type" value="Genomic_DNA"/>
</dbReference>
<proteinExistence type="predicted"/>
<gene>
    <name evidence="2" type="ORF">SEVIR_4G111800v2</name>
</gene>
<evidence type="ECO:0000256" key="1">
    <source>
        <dbReference type="SAM" id="MobiDB-lite"/>
    </source>
</evidence>
<sequence>MSRRKKPPDGQSTVATLEILVSRAFIWIRWCRKRWCRKKMADPGHVVFWSGRYLPIGVLAFRGVSRDSVGYAEVVWVLVPALVCRVVIYGTGHSDVPSASVGATSLCTARLALSWHNSLWSRSGRYMGVRRPSVAHPVLSAASRGDHVRPDQPLSRQEPAGPGMA</sequence>
<evidence type="ECO:0000313" key="2">
    <source>
        <dbReference type="EMBL" id="TKW20786.1"/>
    </source>
</evidence>
<dbReference type="AlphaFoldDB" id="A0A4V6D861"/>
<organism evidence="2 3">
    <name type="scientific">Setaria viridis</name>
    <name type="common">Green bristlegrass</name>
    <name type="synonym">Setaria italica subsp. viridis</name>
    <dbReference type="NCBI Taxonomy" id="4556"/>
    <lineage>
        <taxon>Eukaryota</taxon>
        <taxon>Viridiplantae</taxon>
        <taxon>Streptophyta</taxon>
        <taxon>Embryophyta</taxon>
        <taxon>Tracheophyta</taxon>
        <taxon>Spermatophyta</taxon>
        <taxon>Magnoliopsida</taxon>
        <taxon>Liliopsida</taxon>
        <taxon>Poales</taxon>
        <taxon>Poaceae</taxon>
        <taxon>PACMAD clade</taxon>
        <taxon>Panicoideae</taxon>
        <taxon>Panicodae</taxon>
        <taxon>Paniceae</taxon>
        <taxon>Cenchrinae</taxon>
        <taxon>Setaria</taxon>
    </lineage>
</organism>
<reference evidence="2" key="1">
    <citation type="submission" date="2019-03" db="EMBL/GenBank/DDBJ databases">
        <title>WGS assembly of Setaria viridis.</title>
        <authorList>
            <person name="Huang P."/>
            <person name="Jenkins J."/>
            <person name="Grimwood J."/>
            <person name="Barry K."/>
            <person name="Healey A."/>
            <person name="Mamidi S."/>
            <person name="Sreedasyam A."/>
            <person name="Shu S."/>
            <person name="Feldman M."/>
            <person name="Wu J."/>
            <person name="Yu Y."/>
            <person name="Chen C."/>
            <person name="Johnson J."/>
            <person name="Rokhsar D."/>
            <person name="Baxter I."/>
            <person name="Schmutz J."/>
            <person name="Brutnell T."/>
            <person name="Kellogg E."/>
        </authorList>
    </citation>
    <scope>NUCLEOTIDE SEQUENCE [LARGE SCALE GENOMIC DNA]</scope>
</reference>